<sequence length="86" mass="9674">MTFDFPERFLYVERSRNTASPRVKARDAINRRQDKGLIIVKTAIYRVFAISGVSSKNLIRTVLLPRGVGGFTRCCISKIAVTLVKS</sequence>
<evidence type="ECO:0000313" key="2">
    <source>
        <dbReference type="Proteomes" id="UP001199525"/>
    </source>
</evidence>
<reference evidence="1 2" key="1">
    <citation type="journal article" date="2021" name="Microorganisms">
        <title>Genome Evolution of Filamentous Cyanobacterium Nostoc Species: From Facultative Symbiosis to Free Living.</title>
        <authorList>
            <person name="Huo D."/>
            <person name="Li H."/>
            <person name="Cai F."/>
            <person name="Guo X."/>
            <person name="Qiao Z."/>
            <person name="Wang W."/>
            <person name="Yu G."/>
            <person name="Li R."/>
        </authorList>
    </citation>
    <scope>NUCLEOTIDE SEQUENCE [LARGE SCALE GENOMIC DNA]</scope>
    <source>
        <strain evidence="1 2">CHAB 5714</strain>
    </source>
</reference>
<accession>A0ABS8ICU2</accession>
<dbReference type="Proteomes" id="UP001199525">
    <property type="component" value="Unassembled WGS sequence"/>
</dbReference>
<evidence type="ECO:0000313" key="1">
    <source>
        <dbReference type="EMBL" id="MCC5602030.1"/>
    </source>
</evidence>
<keyword evidence="2" id="KW-1185">Reference proteome</keyword>
<comment type="caution">
    <text evidence="1">The sequence shown here is derived from an EMBL/GenBank/DDBJ whole genome shotgun (WGS) entry which is preliminary data.</text>
</comment>
<gene>
    <name evidence="1" type="ORF">LC586_23220</name>
</gene>
<name>A0ABS8ICU2_9NOSO</name>
<organism evidence="1 2">
    <name type="scientific">Nostoc favosum CHAB5714</name>
    <dbReference type="NCBI Taxonomy" id="2780399"/>
    <lineage>
        <taxon>Bacteria</taxon>
        <taxon>Bacillati</taxon>
        <taxon>Cyanobacteriota</taxon>
        <taxon>Cyanophyceae</taxon>
        <taxon>Nostocales</taxon>
        <taxon>Nostocaceae</taxon>
        <taxon>Nostoc</taxon>
        <taxon>Nostoc favosum</taxon>
    </lineage>
</organism>
<protein>
    <submittedName>
        <fullName evidence="1">Uncharacterized protein</fullName>
    </submittedName>
</protein>
<dbReference type="RefSeq" id="WP_229487005.1">
    <property type="nucleotide sequence ID" value="NZ_JAIVFQ010000042.1"/>
</dbReference>
<dbReference type="EMBL" id="JAIVFQ010000042">
    <property type="protein sequence ID" value="MCC5602030.1"/>
    <property type="molecule type" value="Genomic_DNA"/>
</dbReference>
<proteinExistence type="predicted"/>